<evidence type="ECO:0000256" key="2">
    <source>
        <dbReference type="ARBA" id="ARBA00010909"/>
    </source>
</evidence>
<dbReference type="GeneTree" id="ENSGT00940000159051"/>
<accession>A0A8C9SGE6</accession>
<dbReference type="Gene3D" id="3.30.530.20">
    <property type="match status" value="1"/>
</dbReference>
<dbReference type="GO" id="GO:0005765">
    <property type="term" value="C:lysosomal membrane"/>
    <property type="evidence" value="ECO:0007669"/>
    <property type="project" value="TreeGrafter"/>
</dbReference>
<evidence type="ECO:0000256" key="4">
    <source>
        <dbReference type="ARBA" id="ARBA00023121"/>
    </source>
</evidence>
<dbReference type="PROSITE" id="PS51439">
    <property type="entry name" value="MENTAL"/>
    <property type="match status" value="1"/>
</dbReference>
<dbReference type="GO" id="GO:0030301">
    <property type="term" value="P:cholesterol transport"/>
    <property type="evidence" value="ECO:0007669"/>
    <property type="project" value="TreeGrafter"/>
</dbReference>
<dbReference type="PRINTS" id="PR00978">
    <property type="entry name" value="STARPROTEIN"/>
</dbReference>
<dbReference type="GO" id="GO:0031902">
    <property type="term" value="C:late endosome membrane"/>
    <property type="evidence" value="ECO:0007669"/>
    <property type="project" value="UniProtKB-SubCell"/>
</dbReference>
<gene>
    <name evidence="10" type="primary">STARD3</name>
</gene>
<comment type="similarity">
    <text evidence="2">Belongs to the STARD3 family.</text>
</comment>
<keyword evidence="5" id="KW-0472">Membrane</keyword>
<evidence type="ECO:0000313" key="11">
    <source>
        <dbReference type="Proteomes" id="UP000694397"/>
    </source>
</evidence>
<reference evidence="10" key="3">
    <citation type="submission" date="2025-09" db="UniProtKB">
        <authorList>
            <consortium name="Ensembl"/>
        </authorList>
    </citation>
    <scope>IDENTIFICATION</scope>
</reference>
<dbReference type="GO" id="GO:0099044">
    <property type="term" value="P:vesicle tethering to endoplasmic reticulum"/>
    <property type="evidence" value="ECO:0007669"/>
    <property type="project" value="TreeGrafter"/>
</dbReference>
<dbReference type="PROSITE" id="PS50848">
    <property type="entry name" value="START"/>
    <property type="match status" value="1"/>
</dbReference>
<dbReference type="InterPro" id="IPR000799">
    <property type="entry name" value="StAR-like"/>
</dbReference>
<dbReference type="Proteomes" id="UP000694397">
    <property type="component" value="Chromosome 8"/>
</dbReference>
<dbReference type="PANTHER" id="PTHR46121:SF2">
    <property type="entry name" value="STAR-RELATED LIPID TRANSFER PROTEIN 3"/>
    <property type="match status" value="1"/>
</dbReference>
<keyword evidence="4" id="KW-0446">Lipid-binding</keyword>
<feature type="region of interest" description="Disordered" evidence="7">
    <location>
        <begin position="195"/>
        <end position="226"/>
    </location>
</feature>
<dbReference type="InterPro" id="IPR023393">
    <property type="entry name" value="START-like_dom_sf"/>
</dbReference>
<evidence type="ECO:0000259" key="8">
    <source>
        <dbReference type="PROSITE" id="PS50848"/>
    </source>
</evidence>
<reference evidence="10 11" key="1">
    <citation type="submission" date="2019-04" db="EMBL/GenBank/DDBJ databases">
        <authorList>
            <consortium name="Wellcome Sanger Institute Data Sharing"/>
        </authorList>
    </citation>
    <scope>NUCLEOTIDE SEQUENCE [LARGE SCALE GENOMIC DNA]</scope>
</reference>
<feature type="domain" description="START" evidence="8">
    <location>
        <begin position="276"/>
        <end position="420"/>
    </location>
</feature>
<dbReference type="SMART" id="SM00234">
    <property type="entry name" value="START"/>
    <property type="match status" value="1"/>
</dbReference>
<sequence length="457" mass="50966">KASPHTWRHEALDIQLYCAVKSRGHGDRVPDVSDARRTFGLSVAFDPLFVSLLRIIELNVGARSINLEIEVLRYDIGSSFFDVFVSANLFVLLQLCYAAVRLRHRAFLPPPCSRITSLVTTSFLIGKVTCAKLLFRNAVGFVSPISSFIVSWLETRFLDFEVFSREAEEERARRLVPFSVPASTERIARSRPRAASSVPFYSPPESLAGTEEPDEEGLGRGANTEQVRPSVNKQGVVCQLTCDRGDAVCTLRIPFFGKTFILKALVRRPAELLYREIILQPEKMAQWNKTVSACEILQRVDDSALVSYDVSAGAAGGVVSPRDFVNARRVERRRDRYLSAGMAAVHEARRPHGRYIRGENGPGGFVVLKSSSNLSVCTFIWVLNTDLKGRLPRYLIDRRTAATAFEFVGRLRQRVGELRSARREGRRSTAAREAAFRPSAPRHPSGVQEGRLKLSAG</sequence>
<dbReference type="Ensembl" id="ENSSFOT00015037229.2">
    <property type="protein sequence ID" value="ENSSFOP00015036828.2"/>
    <property type="gene ID" value="ENSSFOG00015023427.2"/>
</dbReference>
<dbReference type="GO" id="GO:0015485">
    <property type="term" value="F:cholesterol binding"/>
    <property type="evidence" value="ECO:0007669"/>
    <property type="project" value="TreeGrafter"/>
</dbReference>
<dbReference type="SUPFAM" id="SSF55961">
    <property type="entry name" value="Bet v1-like"/>
    <property type="match status" value="1"/>
</dbReference>
<evidence type="ECO:0000313" key="10">
    <source>
        <dbReference type="Ensembl" id="ENSSFOP00015036828.2"/>
    </source>
</evidence>
<keyword evidence="3" id="KW-0812">Transmembrane</keyword>
<keyword evidence="11" id="KW-1185">Reference proteome</keyword>
<dbReference type="InterPro" id="IPR002913">
    <property type="entry name" value="START_lipid-bd_dom"/>
</dbReference>
<evidence type="ECO:0000256" key="5">
    <source>
        <dbReference type="ARBA" id="ARBA00023136"/>
    </source>
</evidence>
<dbReference type="InterPro" id="IPR051869">
    <property type="entry name" value="STARD3"/>
</dbReference>
<evidence type="ECO:0000256" key="7">
    <source>
        <dbReference type="SAM" id="MobiDB-lite"/>
    </source>
</evidence>
<organism evidence="10 11">
    <name type="scientific">Scleropages formosus</name>
    <name type="common">Asian bonytongue</name>
    <name type="synonym">Osteoglossum formosum</name>
    <dbReference type="NCBI Taxonomy" id="113540"/>
    <lineage>
        <taxon>Eukaryota</taxon>
        <taxon>Metazoa</taxon>
        <taxon>Chordata</taxon>
        <taxon>Craniata</taxon>
        <taxon>Vertebrata</taxon>
        <taxon>Euteleostomi</taxon>
        <taxon>Actinopterygii</taxon>
        <taxon>Neopterygii</taxon>
        <taxon>Teleostei</taxon>
        <taxon>Osteoglossocephala</taxon>
        <taxon>Osteoglossomorpha</taxon>
        <taxon>Osteoglossiformes</taxon>
        <taxon>Osteoglossidae</taxon>
        <taxon>Scleropages</taxon>
    </lineage>
</organism>
<comment type="catalytic activity">
    <reaction evidence="6">
        <text>cholesterol(in) = cholesterol(out)</text>
        <dbReference type="Rhea" id="RHEA:39747"/>
        <dbReference type="ChEBI" id="CHEBI:16113"/>
    </reaction>
</comment>
<dbReference type="Pfam" id="PF01852">
    <property type="entry name" value="START"/>
    <property type="match status" value="1"/>
</dbReference>
<feature type="region of interest" description="Disordered" evidence="7">
    <location>
        <begin position="419"/>
        <end position="457"/>
    </location>
</feature>
<proteinExistence type="inferred from homology"/>
<dbReference type="PANTHER" id="PTHR46121">
    <property type="entry name" value="STEROIDOGENIC ACUTE REGULATORY PROTEIN-LIKE"/>
    <property type="match status" value="1"/>
</dbReference>
<evidence type="ECO:0000256" key="6">
    <source>
        <dbReference type="ARBA" id="ARBA00034049"/>
    </source>
</evidence>
<feature type="domain" description="MENTAL" evidence="9">
    <location>
        <begin position="32"/>
        <end position="210"/>
    </location>
</feature>
<comment type="subcellular location">
    <subcellularLocation>
        <location evidence="1">Late endosome membrane</location>
        <topology evidence="1">Multi-pass membrane protein</topology>
    </subcellularLocation>
</comment>
<protein>
    <submittedName>
        <fullName evidence="10">StAR related lipid transfer domain containing 3</fullName>
    </submittedName>
</protein>
<reference evidence="10" key="2">
    <citation type="submission" date="2025-08" db="UniProtKB">
        <authorList>
            <consortium name="Ensembl"/>
        </authorList>
    </citation>
    <scope>IDENTIFICATION</scope>
</reference>
<dbReference type="Pfam" id="PF10457">
    <property type="entry name" value="MENTAL"/>
    <property type="match status" value="1"/>
</dbReference>
<evidence type="ECO:0000259" key="9">
    <source>
        <dbReference type="PROSITE" id="PS51439"/>
    </source>
</evidence>
<dbReference type="GO" id="GO:0005789">
    <property type="term" value="C:endoplasmic reticulum membrane"/>
    <property type="evidence" value="ECO:0007669"/>
    <property type="project" value="TreeGrafter"/>
</dbReference>
<dbReference type="InterPro" id="IPR019498">
    <property type="entry name" value="MENTAL"/>
</dbReference>
<evidence type="ECO:0000256" key="3">
    <source>
        <dbReference type="ARBA" id="ARBA00022692"/>
    </source>
</evidence>
<evidence type="ECO:0000256" key="1">
    <source>
        <dbReference type="ARBA" id="ARBA00004107"/>
    </source>
</evidence>
<dbReference type="AlphaFoldDB" id="A0A8C9SGE6"/>
<name>A0A8C9SGE6_SCLFO</name>
<dbReference type="GO" id="GO:0140284">
    <property type="term" value="C:endoplasmic reticulum-endosome membrane contact site"/>
    <property type="evidence" value="ECO:0007669"/>
    <property type="project" value="TreeGrafter"/>
</dbReference>